<feature type="compositionally biased region" description="Basic residues" evidence="1">
    <location>
        <begin position="138"/>
        <end position="153"/>
    </location>
</feature>
<reference evidence="3" key="1">
    <citation type="submission" date="2012-08" db="EMBL/GenBank/DDBJ databases">
        <title>The Genome Sequence of Wuchereria bancrofti.</title>
        <authorList>
            <person name="Nutman T.B."/>
            <person name="Fink D.L."/>
            <person name="Russ C."/>
            <person name="Young S."/>
            <person name="Zeng Q."/>
            <person name="Koehrsen M."/>
            <person name="Alvarado L."/>
            <person name="Berlin A."/>
            <person name="Chapman S.B."/>
            <person name="Chen Z."/>
            <person name="Freedman E."/>
            <person name="Gellesch M."/>
            <person name="Goldberg J."/>
            <person name="Griggs A."/>
            <person name="Gujja S."/>
            <person name="Heilman E.R."/>
            <person name="Heiman D."/>
            <person name="Hepburn T."/>
            <person name="Howarth C."/>
            <person name="Jen D."/>
            <person name="Larson L."/>
            <person name="Lewis B."/>
            <person name="Mehta T."/>
            <person name="Park D."/>
            <person name="Pearson M."/>
            <person name="Roberts A."/>
            <person name="Saif S."/>
            <person name="Shea T."/>
            <person name="Shenoy N."/>
            <person name="Sisk P."/>
            <person name="Stolte C."/>
            <person name="Sykes S."/>
            <person name="Walk T."/>
            <person name="White J."/>
            <person name="Yandava C."/>
            <person name="Haas B."/>
            <person name="Henn M.R."/>
            <person name="Nusbaum C."/>
            <person name="Birren B."/>
        </authorList>
    </citation>
    <scope>NUCLEOTIDE SEQUENCE [LARGE SCALE GENOMIC DNA]</scope>
    <source>
        <strain evidence="3">NA</strain>
    </source>
</reference>
<proteinExistence type="predicted"/>
<evidence type="ECO:0000313" key="3">
    <source>
        <dbReference type="Proteomes" id="UP000004810"/>
    </source>
</evidence>
<dbReference type="Gene3D" id="3.90.470.10">
    <property type="entry name" value="Ribosomal protein L22/L17"/>
    <property type="match status" value="1"/>
</dbReference>
<evidence type="ECO:0000256" key="1">
    <source>
        <dbReference type="SAM" id="MobiDB-lite"/>
    </source>
</evidence>
<dbReference type="InterPro" id="IPR005721">
    <property type="entry name" value="Ribosomal_uL22_euk/arc"/>
</dbReference>
<evidence type="ECO:0000313" key="2">
    <source>
        <dbReference type="EMBL" id="EJW72490.1"/>
    </source>
</evidence>
<feature type="region of interest" description="Disordered" evidence="1">
    <location>
        <begin position="130"/>
        <end position="153"/>
    </location>
</feature>
<dbReference type="GO" id="GO:0022625">
    <property type="term" value="C:cytosolic large ribosomal subunit"/>
    <property type="evidence" value="ECO:0007669"/>
    <property type="project" value="TreeGrafter"/>
</dbReference>
<organism evidence="2 3">
    <name type="scientific">Wuchereria bancrofti</name>
    <dbReference type="NCBI Taxonomy" id="6293"/>
    <lineage>
        <taxon>Eukaryota</taxon>
        <taxon>Metazoa</taxon>
        <taxon>Ecdysozoa</taxon>
        <taxon>Nematoda</taxon>
        <taxon>Chromadorea</taxon>
        <taxon>Rhabditida</taxon>
        <taxon>Spirurina</taxon>
        <taxon>Spiruromorpha</taxon>
        <taxon>Filarioidea</taxon>
        <taxon>Onchocercidae</taxon>
        <taxon>Wuchereria</taxon>
    </lineage>
</organism>
<sequence length="153" mass="17520">MSSPCHVEVILSEKEEVVTKPTDDVGKSEERIQKKQRLVACDGVFMGSELQLNCYQVPYRTLKSESTLFYNIWGKKKSLTLHDGLVVLERKVFTSTEFHGDCIMEFAYMSSPCHVEVILSEKEEVVTKPTDDVGKVKKESKKKQRRILARGDY</sequence>
<dbReference type="PANTHER" id="PTHR11593">
    <property type="entry name" value="60S RIBOSOMAL PROTEIN L17"/>
    <property type="match status" value="1"/>
</dbReference>
<dbReference type="AlphaFoldDB" id="J9AEN4"/>
<dbReference type="GO" id="GO:0002181">
    <property type="term" value="P:cytoplasmic translation"/>
    <property type="evidence" value="ECO:0007669"/>
    <property type="project" value="TreeGrafter"/>
</dbReference>
<gene>
    <name evidence="2" type="ORF">WUBG_16602</name>
</gene>
<comment type="caution">
    <text evidence="2">The sequence shown here is derived from an EMBL/GenBank/DDBJ whole genome shotgun (WGS) entry which is preliminary data.</text>
</comment>
<protein>
    <submittedName>
        <fullName evidence="2">Uncharacterized protein</fullName>
    </submittedName>
</protein>
<dbReference type="Proteomes" id="UP000004810">
    <property type="component" value="Unassembled WGS sequence"/>
</dbReference>
<dbReference type="GO" id="GO:0003735">
    <property type="term" value="F:structural constituent of ribosome"/>
    <property type="evidence" value="ECO:0007669"/>
    <property type="project" value="InterPro"/>
</dbReference>
<name>J9AEN4_WUCBA</name>
<dbReference type="InterPro" id="IPR036394">
    <property type="entry name" value="Ribosomal_uL22_sf"/>
</dbReference>
<dbReference type="PANTHER" id="PTHR11593:SF10">
    <property type="entry name" value="60S RIBOSOMAL PROTEIN L17"/>
    <property type="match status" value="1"/>
</dbReference>
<accession>J9AEN4</accession>
<dbReference type="EMBL" id="ADBV01016063">
    <property type="protein sequence ID" value="EJW72490.1"/>
    <property type="molecule type" value="Genomic_DNA"/>
</dbReference>